<evidence type="ECO:0000313" key="1">
    <source>
        <dbReference type="EMBL" id="JAH40325.1"/>
    </source>
</evidence>
<organism evidence="1">
    <name type="scientific">Anguilla anguilla</name>
    <name type="common">European freshwater eel</name>
    <name type="synonym">Muraena anguilla</name>
    <dbReference type="NCBI Taxonomy" id="7936"/>
    <lineage>
        <taxon>Eukaryota</taxon>
        <taxon>Metazoa</taxon>
        <taxon>Chordata</taxon>
        <taxon>Craniata</taxon>
        <taxon>Vertebrata</taxon>
        <taxon>Euteleostomi</taxon>
        <taxon>Actinopterygii</taxon>
        <taxon>Neopterygii</taxon>
        <taxon>Teleostei</taxon>
        <taxon>Anguilliformes</taxon>
        <taxon>Anguillidae</taxon>
        <taxon>Anguilla</taxon>
    </lineage>
</organism>
<dbReference type="EMBL" id="GBXM01068252">
    <property type="protein sequence ID" value="JAH40325.1"/>
    <property type="molecule type" value="Transcribed_RNA"/>
</dbReference>
<protein>
    <submittedName>
        <fullName evidence="1">Uncharacterized protein</fullName>
    </submittedName>
</protein>
<accession>A0A0E9SI43</accession>
<name>A0A0E9SI43_ANGAN</name>
<reference evidence="1" key="1">
    <citation type="submission" date="2014-11" db="EMBL/GenBank/DDBJ databases">
        <authorList>
            <person name="Amaro Gonzalez C."/>
        </authorList>
    </citation>
    <scope>NUCLEOTIDE SEQUENCE</scope>
</reference>
<dbReference type="AlphaFoldDB" id="A0A0E9SI43"/>
<sequence>MSNSTLLKIYARFTTTVESS</sequence>
<reference evidence="1" key="2">
    <citation type="journal article" date="2015" name="Fish Shellfish Immunol.">
        <title>Early steps in the European eel (Anguilla anguilla)-Vibrio vulnificus interaction in the gills: Role of the RtxA13 toxin.</title>
        <authorList>
            <person name="Callol A."/>
            <person name="Pajuelo D."/>
            <person name="Ebbesson L."/>
            <person name="Teles M."/>
            <person name="MacKenzie S."/>
            <person name="Amaro C."/>
        </authorList>
    </citation>
    <scope>NUCLEOTIDE SEQUENCE</scope>
</reference>
<proteinExistence type="predicted"/>